<dbReference type="STRING" id="1834181.A5880_001643"/>
<keyword evidence="1" id="KW-0812">Transmembrane</keyword>
<dbReference type="EMBL" id="NGLE02000001">
    <property type="protein sequence ID" value="MEI5994165.1"/>
    <property type="molecule type" value="Genomic_DNA"/>
</dbReference>
<feature type="transmembrane region" description="Helical" evidence="1">
    <location>
        <begin position="30"/>
        <end position="47"/>
    </location>
</feature>
<sequence>MDKKQLNLLLVLIFLFMMSTIAVTFLPLKILFSCITTCIGIFYARALRKSSEK</sequence>
<organism evidence="3">
    <name type="scientific">Candidatus Enterococcus mansonii</name>
    <dbReference type="NCBI Taxonomy" id="1834181"/>
    <lineage>
        <taxon>Bacteria</taxon>
        <taxon>Bacillati</taxon>
        <taxon>Bacillota</taxon>
        <taxon>Bacilli</taxon>
        <taxon>Lactobacillales</taxon>
        <taxon>Enterococcaceae</taxon>
        <taxon>Enterococcus</taxon>
    </lineage>
</organism>
<evidence type="ECO:0000313" key="4">
    <source>
        <dbReference type="Proteomes" id="UP000195139"/>
    </source>
</evidence>
<feature type="transmembrane region" description="Helical" evidence="1">
    <location>
        <begin position="7"/>
        <end position="24"/>
    </location>
</feature>
<gene>
    <name evidence="3" type="ORF">A5880_001643</name>
    <name evidence="2" type="ORF">A5880_001723</name>
</gene>
<dbReference type="Proteomes" id="UP000195139">
    <property type="component" value="Unassembled WGS sequence"/>
</dbReference>
<dbReference type="AlphaFoldDB" id="A0A242CEH8"/>
<keyword evidence="4" id="KW-1185">Reference proteome</keyword>
<reference evidence="3" key="1">
    <citation type="submission" date="2017-05" db="EMBL/GenBank/DDBJ databases">
        <title>The Genome Sequence of Enterococcus sp. 4G2_DIV0659.</title>
        <authorList>
            <consortium name="The Broad Institute Genomics Platform"/>
            <consortium name="The Broad Institute Genomic Center for Infectious Diseases"/>
            <person name="Earl A."/>
            <person name="Manson A."/>
            <person name="Schwartman J."/>
            <person name="Gilmore M."/>
            <person name="Abouelleil A."/>
            <person name="Cao P."/>
            <person name="Chapman S."/>
            <person name="Cusick C."/>
            <person name="Shea T."/>
            <person name="Young S."/>
            <person name="Neafsey D."/>
            <person name="Nusbaum C."/>
            <person name="Birren B."/>
        </authorList>
    </citation>
    <scope>NUCLEOTIDE SEQUENCE [LARGE SCALE GENOMIC DNA]</scope>
    <source>
        <strain evidence="3">4G2_DIV0659</strain>
    </source>
</reference>
<proteinExistence type="predicted"/>
<evidence type="ECO:0000313" key="2">
    <source>
        <dbReference type="EMBL" id="MEI5994165.1"/>
    </source>
</evidence>
<reference evidence="2 4" key="2">
    <citation type="submission" date="2018-07" db="EMBL/GenBank/DDBJ databases">
        <title>The Genome Sequence of Enterococcus sp. DIV0659b.</title>
        <authorList>
            <consortium name="The Broad Institute Genomics Platform"/>
            <consortium name="The Broad Institute Genomic Center for Infectious Diseases"/>
            <person name="Earl A."/>
            <person name="Manson A."/>
            <person name="Schwartman J."/>
            <person name="Gilmore M."/>
            <person name="Abouelleil A."/>
            <person name="Cao P."/>
            <person name="Chapman S."/>
            <person name="Cusick C."/>
            <person name="Shea T."/>
            <person name="Young S."/>
            <person name="Neafsey D."/>
            <person name="Nusbaum C."/>
            <person name="Birren B."/>
        </authorList>
    </citation>
    <scope>NUCLEOTIDE SEQUENCE [LARGE SCALE GENOMIC DNA]</scope>
    <source>
        <strain evidence="2 4">4G2_DIV0659</strain>
    </source>
</reference>
<evidence type="ECO:0000313" key="3">
    <source>
        <dbReference type="EMBL" id="OTO08643.1"/>
    </source>
</evidence>
<comment type="caution">
    <text evidence="3">The sequence shown here is derived from an EMBL/GenBank/DDBJ whole genome shotgun (WGS) entry which is preliminary data.</text>
</comment>
<dbReference type="EMBL" id="NGLE01000002">
    <property type="protein sequence ID" value="OTO08643.1"/>
    <property type="molecule type" value="Genomic_DNA"/>
</dbReference>
<name>A0A242CEH8_9ENTE</name>
<keyword evidence="1" id="KW-1133">Transmembrane helix</keyword>
<protein>
    <submittedName>
        <fullName evidence="3">Uncharacterized protein</fullName>
    </submittedName>
</protein>
<keyword evidence="1" id="KW-0472">Membrane</keyword>
<evidence type="ECO:0000256" key="1">
    <source>
        <dbReference type="SAM" id="Phobius"/>
    </source>
</evidence>
<accession>A0A242CEH8</accession>